<dbReference type="SUPFAM" id="SSF53335">
    <property type="entry name" value="S-adenosyl-L-methionine-dependent methyltransferases"/>
    <property type="match status" value="1"/>
</dbReference>
<dbReference type="Proteomes" id="UP000008152">
    <property type="component" value="Chromosome I"/>
</dbReference>
<dbReference type="Gene3D" id="3.40.50.150">
    <property type="entry name" value="Vaccinia Virus protein VP39"/>
    <property type="match status" value="1"/>
</dbReference>
<feature type="domain" description="Methyltransferase type 12" evidence="1">
    <location>
        <begin position="54"/>
        <end position="147"/>
    </location>
</feature>
<dbReference type="InterPro" id="IPR013217">
    <property type="entry name" value="Methyltransf_12"/>
</dbReference>
<dbReference type="AlphaFoldDB" id="A7MUR1"/>
<dbReference type="InterPro" id="IPR029063">
    <property type="entry name" value="SAM-dependent_MTases_sf"/>
</dbReference>
<reference evidence="2 3" key="1">
    <citation type="submission" date="2007-08" db="EMBL/GenBank/DDBJ databases">
        <authorList>
            <consortium name="The Vibrio harveyi Genome Sequencing Project"/>
            <person name="Bassler B."/>
            <person name="Clifton S.W."/>
            <person name="Fulton L."/>
            <person name="Delehaunty K."/>
            <person name="Fronick C."/>
            <person name="Harrison M."/>
            <person name="Markivic C."/>
            <person name="Fulton R."/>
            <person name="Tin-Wollam A.-M."/>
            <person name="Shah N."/>
            <person name="Pepin K."/>
            <person name="Nash W."/>
            <person name="Thiruvilangam P."/>
            <person name="Bhonagiri V."/>
            <person name="Waters C."/>
            <person name="Tu K.C."/>
            <person name="Irgon J."/>
            <person name="Wilson R.K."/>
        </authorList>
    </citation>
    <scope>NUCLEOTIDE SEQUENCE [LARGE SCALE GENOMIC DNA]</scope>
    <source>
        <strain evidence="3">ATCC BAA-1116 / BB120</strain>
    </source>
</reference>
<protein>
    <recommendedName>
        <fullName evidence="1">Methyltransferase type 12 domain-containing protein</fullName>
    </recommendedName>
</protein>
<dbReference type="PANTHER" id="PTHR43861">
    <property type="entry name" value="TRANS-ACONITATE 2-METHYLTRANSFERASE-RELATED"/>
    <property type="match status" value="1"/>
</dbReference>
<dbReference type="Pfam" id="PF08242">
    <property type="entry name" value="Methyltransf_12"/>
    <property type="match status" value="1"/>
</dbReference>
<sequence>MAAFNDKGGIMDVAKMYDEVSERYQKLIKDSQYVGPHWVDEKLKIFDLKQVSALDLACATGSIGEVIKTHYPEATLHGLDISSKMVDKARETNLYQSVSVHNLDQPFSPIFNQTFDIITALGFTEFLTNPQSLLQCIANKLNADGRCFISFQCHDPDGKDLPRNTYSGTVVHTAYTESEVREFSQNAGLEVVSLENLVGYTSGAGYVCRYLLLELRKPR</sequence>
<evidence type="ECO:0000313" key="2">
    <source>
        <dbReference type="EMBL" id="ABU71798.1"/>
    </source>
</evidence>
<dbReference type="EMBL" id="CP000789">
    <property type="protein sequence ID" value="ABU71798.1"/>
    <property type="molecule type" value="Genomic_DNA"/>
</dbReference>
<evidence type="ECO:0000313" key="3">
    <source>
        <dbReference type="Proteomes" id="UP000008152"/>
    </source>
</evidence>
<dbReference type="PANTHER" id="PTHR43861:SF1">
    <property type="entry name" value="TRANS-ACONITATE 2-METHYLTRANSFERASE"/>
    <property type="match status" value="1"/>
</dbReference>
<gene>
    <name evidence="2" type="ordered locus">VIBHAR_02845</name>
</gene>
<evidence type="ECO:0000259" key="1">
    <source>
        <dbReference type="Pfam" id="PF08242"/>
    </source>
</evidence>
<dbReference type="PATRIC" id="fig|338187.36.peg.2773"/>
<dbReference type="KEGG" id="vha:VIBHAR_02845"/>
<name>A7MUR1_VIBC1</name>
<organism evidence="2 3">
    <name type="scientific">Vibrio campbellii (strain ATCC BAA-1116)</name>
    <dbReference type="NCBI Taxonomy" id="2902295"/>
    <lineage>
        <taxon>Bacteria</taxon>
        <taxon>Pseudomonadati</taxon>
        <taxon>Pseudomonadota</taxon>
        <taxon>Gammaproteobacteria</taxon>
        <taxon>Vibrionales</taxon>
        <taxon>Vibrionaceae</taxon>
        <taxon>Vibrio</taxon>
    </lineage>
</organism>
<accession>A7MUR1</accession>
<proteinExistence type="predicted"/>